<comment type="caution">
    <text evidence="6">The sequence shown here is derived from an EMBL/GenBank/DDBJ whole genome shotgun (WGS) entry which is preliminary data.</text>
</comment>
<dbReference type="Proteomes" id="UP001350748">
    <property type="component" value="Unassembled WGS sequence"/>
</dbReference>
<evidence type="ECO:0000259" key="5">
    <source>
        <dbReference type="PROSITE" id="PS50931"/>
    </source>
</evidence>
<reference evidence="6 7" key="1">
    <citation type="submission" date="2024-02" db="EMBL/GenBank/DDBJ databases">
        <authorList>
            <person name="Grouzdev D."/>
        </authorList>
    </citation>
    <scope>NUCLEOTIDE SEQUENCE [LARGE SCALE GENOMIC DNA]</scope>
    <source>
        <strain evidence="6 7">9N</strain>
    </source>
</reference>
<evidence type="ECO:0000256" key="4">
    <source>
        <dbReference type="ARBA" id="ARBA00023163"/>
    </source>
</evidence>
<dbReference type="InterPro" id="IPR036390">
    <property type="entry name" value="WH_DNA-bd_sf"/>
</dbReference>
<proteinExistence type="inferred from homology"/>
<dbReference type="InterPro" id="IPR058163">
    <property type="entry name" value="LysR-type_TF_proteobact-type"/>
</dbReference>
<dbReference type="EMBL" id="JAZHYN010000001">
    <property type="protein sequence ID" value="MEF3365055.1"/>
    <property type="molecule type" value="Genomic_DNA"/>
</dbReference>
<organism evidence="6 7">
    <name type="scientific">Methylocystis borbori</name>
    <dbReference type="NCBI Taxonomy" id="3118750"/>
    <lineage>
        <taxon>Bacteria</taxon>
        <taxon>Pseudomonadati</taxon>
        <taxon>Pseudomonadota</taxon>
        <taxon>Alphaproteobacteria</taxon>
        <taxon>Hyphomicrobiales</taxon>
        <taxon>Methylocystaceae</taxon>
        <taxon>Methylocystis</taxon>
    </lineage>
</organism>
<protein>
    <submittedName>
        <fullName evidence="6">LysR family transcriptional regulator</fullName>
    </submittedName>
</protein>
<gene>
    <name evidence="6" type="ORF">V3H18_00750</name>
</gene>
<dbReference type="Pfam" id="PF00126">
    <property type="entry name" value="HTH_1"/>
    <property type="match status" value="1"/>
</dbReference>
<accession>A0ABU7XCE5</accession>
<dbReference type="InterPro" id="IPR005119">
    <property type="entry name" value="LysR_subst-bd"/>
</dbReference>
<feature type="domain" description="HTH lysR-type" evidence="5">
    <location>
        <begin position="5"/>
        <end position="62"/>
    </location>
</feature>
<keyword evidence="7" id="KW-1185">Reference proteome</keyword>
<keyword evidence="4" id="KW-0804">Transcription</keyword>
<dbReference type="CDD" id="cd08422">
    <property type="entry name" value="PBP2_CrgA_like"/>
    <property type="match status" value="1"/>
</dbReference>
<dbReference type="PRINTS" id="PR00039">
    <property type="entry name" value="HTHLYSR"/>
</dbReference>
<dbReference type="RefSeq" id="WP_332079951.1">
    <property type="nucleotide sequence ID" value="NZ_JAZHYN010000001.1"/>
</dbReference>
<keyword evidence="3" id="KW-0238">DNA-binding</keyword>
<dbReference type="InterPro" id="IPR000847">
    <property type="entry name" value="LysR_HTH_N"/>
</dbReference>
<dbReference type="SUPFAM" id="SSF46785">
    <property type="entry name" value="Winged helix' DNA-binding domain"/>
    <property type="match status" value="1"/>
</dbReference>
<keyword evidence="2" id="KW-0805">Transcription regulation</keyword>
<comment type="similarity">
    <text evidence="1">Belongs to the LysR transcriptional regulatory family.</text>
</comment>
<evidence type="ECO:0000313" key="7">
    <source>
        <dbReference type="Proteomes" id="UP001350748"/>
    </source>
</evidence>
<dbReference type="Gene3D" id="3.40.190.290">
    <property type="match status" value="1"/>
</dbReference>
<evidence type="ECO:0000256" key="1">
    <source>
        <dbReference type="ARBA" id="ARBA00009437"/>
    </source>
</evidence>
<dbReference type="PANTHER" id="PTHR30537">
    <property type="entry name" value="HTH-TYPE TRANSCRIPTIONAL REGULATOR"/>
    <property type="match status" value="1"/>
</dbReference>
<evidence type="ECO:0000256" key="2">
    <source>
        <dbReference type="ARBA" id="ARBA00023015"/>
    </source>
</evidence>
<dbReference type="Gene3D" id="1.10.10.10">
    <property type="entry name" value="Winged helix-like DNA-binding domain superfamily/Winged helix DNA-binding domain"/>
    <property type="match status" value="1"/>
</dbReference>
<sequence length="311" mass="34334">MHKLPDLEAWAIFARVIETGSFAKAAETLGVSQPTVSKAISRLERRLGVTLLHRTSRRLSLTQSGHMARERAMRILAEGETAEAEALAQAIAPQGLVRVVAPMSFGLKYLAPLLPEFLRRYPKVDVDLHLGDEIVDLVAGGFDLALRIAALADSSLRARRLCRVRRPLVASPAYLAKYGRPEHPHDLEKHGCLIYTNPPSPELWRFHHASLGDYAVAVEGRLKVNNADALRPALLEGYGLALQPEFMIWEDIAAGRLAEVMPDWRIAEIALHLITPPGALRPARVSALLDYLSEHLAKAAWAREIGDTPEE</sequence>
<name>A0ABU7XCE5_9HYPH</name>
<dbReference type="Pfam" id="PF03466">
    <property type="entry name" value="LysR_substrate"/>
    <property type="match status" value="1"/>
</dbReference>
<evidence type="ECO:0000313" key="6">
    <source>
        <dbReference type="EMBL" id="MEF3365055.1"/>
    </source>
</evidence>
<dbReference type="PANTHER" id="PTHR30537:SF5">
    <property type="entry name" value="HTH-TYPE TRANSCRIPTIONAL ACTIVATOR TTDR-RELATED"/>
    <property type="match status" value="1"/>
</dbReference>
<dbReference type="PROSITE" id="PS50931">
    <property type="entry name" value="HTH_LYSR"/>
    <property type="match status" value="1"/>
</dbReference>
<evidence type="ECO:0000256" key="3">
    <source>
        <dbReference type="ARBA" id="ARBA00023125"/>
    </source>
</evidence>
<dbReference type="InterPro" id="IPR036388">
    <property type="entry name" value="WH-like_DNA-bd_sf"/>
</dbReference>
<dbReference type="SUPFAM" id="SSF53850">
    <property type="entry name" value="Periplasmic binding protein-like II"/>
    <property type="match status" value="1"/>
</dbReference>